<organism evidence="1 2">
    <name type="scientific">Sphingomonas crocodyli</name>
    <dbReference type="NCBI Taxonomy" id="1979270"/>
    <lineage>
        <taxon>Bacteria</taxon>
        <taxon>Pseudomonadati</taxon>
        <taxon>Pseudomonadota</taxon>
        <taxon>Alphaproteobacteria</taxon>
        <taxon>Sphingomonadales</taxon>
        <taxon>Sphingomonadaceae</taxon>
        <taxon>Sphingomonas</taxon>
    </lineage>
</organism>
<proteinExistence type="predicted"/>
<gene>
    <name evidence="1" type="ORF">EOD43_16710</name>
</gene>
<dbReference type="Proteomes" id="UP000282971">
    <property type="component" value="Unassembled WGS sequence"/>
</dbReference>
<dbReference type="AlphaFoldDB" id="A0A437M0E2"/>
<name>A0A437M0E2_9SPHN</name>
<dbReference type="OrthoDB" id="6383742at2"/>
<sequence length="380" mass="41294">MICIVEPTYAGFDHAPFNAAIIRATALAFPDEPIAFASTPEHRAHVAQLGDLPAGLRTIDIDVPATGGQSVGRIVAQWRALRTAIRASGADKVLLLSSAGETFFAIRLILWAFARVRLSVVLHGNLVYAVGWRSKDPRHRLIDYRTGLRVARSDRVRMIVLEPSIKEAAIRLGVLGADRFGVWPHPINEEERDGGAPIDPAAMDSGRPIRIAFLGAATRRKNFHLFVDLVRRVRAKSARYRFSLIGFQMEDFSDAADVVDLPAAPLDRAAYIAALREVDYVLLPLAAPYELSASGTLLDCVTTARPIMALNLPAARAIADETGDIGFICDTMEEMETLLLSGDAVADPARHAAFRAHLSAAADRRTPAALAPLIRADLTR</sequence>
<reference evidence="1 2" key="1">
    <citation type="submission" date="2019-01" db="EMBL/GenBank/DDBJ databases">
        <authorList>
            <person name="Chen W.-M."/>
        </authorList>
    </citation>
    <scope>NUCLEOTIDE SEQUENCE [LARGE SCALE GENOMIC DNA]</scope>
    <source>
        <strain evidence="1 2">CCP-7</strain>
    </source>
</reference>
<comment type="caution">
    <text evidence="1">The sequence shown here is derived from an EMBL/GenBank/DDBJ whole genome shotgun (WGS) entry which is preliminary data.</text>
</comment>
<dbReference type="EMBL" id="SACN01000002">
    <property type="protein sequence ID" value="RVT91157.1"/>
    <property type="molecule type" value="Genomic_DNA"/>
</dbReference>
<evidence type="ECO:0000313" key="1">
    <source>
        <dbReference type="EMBL" id="RVT91157.1"/>
    </source>
</evidence>
<evidence type="ECO:0008006" key="3">
    <source>
        <dbReference type="Google" id="ProtNLM"/>
    </source>
</evidence>
<dbReference type="SUPFAM" id="SSF53756">
    <property type="entry name" value="UDP-Glycosyltransferase/glycogen phosphorylase"/>
    <property type="match status" value="1"/>
</dbReference>
<keyword evidence="2" id="KW-1185">Reference proteome</keyword>
<accession>A0A437M0E2</accession>
<evidence type="ECO:0000313" key="2">
    <source>
        <dbReference type="Proteomes" id="UP000282971"/>
    </source>
</evidence>
<protein>
    <recommendedName>
        <fullName evidence="3">Glycosyltransferase</fullName>
    </recommendedName>
</protein>
<dbReference type="RefSeq" id="WP_127745172.1">
    <property type="nucleotide sequence ID" value="NZ_SACN01000002.1"/>
</dbReference>